<organism evidence="1 2">
    <name type="scientific">secondary endosymbiont of Ctenarytaina eucalypti</name>
    <dbReference type="NCBI Taxonomy" id="1199245"/>
    <lineage>
        <taxon>Bacteria</taxon>
        <taxon>Pseudomonadati</taxon>
        <taxon>Pseudomonadota</taxon>
        <taxon>Gammaproteobacteria</taxon>
        <taxon>Enterobacterales</taxon>
        <taxon>Enterobacteriaceae</taxon>
        <taxon>aphid secondary symbionts</taxon>
    </lineage>
</organism>
<protein>
    <submittedName>
        <fullName evidence="1">Uncharacterized protein</fullName>
    </submittedName>
</protein>
<dbReference type="HOGENOM" id="CLU_3332877_0_0_6"/>
<evidence type="ECO:0000313" key="1">
    <source>
        <dbReference type="EMBL" id="AFP84449.1"/>
    </source>
</evidence>
<proteinExistence type="predicted"/>
<dbReference type="AlphaFoldDB" id="J3Z2N1"/>
<accession>J3Z2N1</accession>
<keyword evidence="2" id="KW-1185">Reference proteome</keyword>
<sequence length="38" mass="4287">MCWFTTLVDGHHRIGGHNELIRAKLMTDCNTATPDALF</sequence>
<dbReference type="EMBL" id="CP003546">
    <property type="protein sequence ID" value="AFP84449.1"/>
    <property type="molecule type" value="Genomic_DNA"/>
</dbReference>
<dbReference type="Proteomes" id="UP000003936">
    <property type="component" value="Chromosome"/>
</dbReference>
<name>J3Z2N1_9ENTR</name>
<evidence type="ECO:0000313" key="2">
    <source>
        <dbReference type="Proteomes" id="UP000003936"/>
    </source>
</evidence>
<dbReference type="KEGG" id="sect:A359_00420"/>
<gene>
    <name evidence="1" type="ORF">A359_00420</name>
</gene>
<reference evidence="1 2" key="1">
    <citation type="journal article" date="2012" name="Mol. Biol. Evol.">
        <title>Genome reduction and co-evolution between the primary and secondary bacterial symbionts of psyllids.</title>
        <authorList>
            <person name="Sloan D.B."/>
            <person name="Moran N.A."/>
        </authorList>
    </citation>
    <scope>NUCLEOTIDE SEQUENCE [LARGE SCALE GENOMIC DNA]</scope>
    <source>
        <strain evidence="1">Ceuc_S</strain>
    </source>
</reference>